<evidence type="ECO:0000256" key="2">
    <source>
        <dbReference type="ARBA" id="ARBA00022737"/>
    </source>
</evidence>
<comment type="caution">
    <text evidence="6">The sequence shown here is derived from an EMBL/GenBank/DDBJ whole genome shotgun (WGS) entry which is preliminary data.</text>
</comment>
<evidence type="ECO:0000256" key="3">
    <source>
        <dbReference type="ARBA" id="ARBA00022801"/>
    </source>
</evidence>
<evidence type="ECO:0000313" key="7">
    <source>
        <dbReference type="Proteomes" id="UP001183586"/>
    </source>
</evidence>
<keyword evidence="2" id="KW-0677">Repeat</keyword>
<keyword evidence="7" id="KW-1185">Reference proteome</keyword>
<evidence type="ECO:0000256" key="1">
    <source>
        <dbReference type="ARBA" id="ARBA00022729"/>
    </source>
</evidence>
<dbReference type="InterPro" id="IPR013517">
    <property type="entry name" value="FG-GAP"/>
</dbReference>
<dbReference type="PANTHER" id="PTHR23221:SF7">
    <property type="entry name" value="PHOSPHATIDYLINOSITOL-GLYCAN-SPECIFIC PHOSPHOLIPASE D"/>
    <property type="match status" value="1"/>
</dbReference>
<dbReference type="PRINTS" id="PR01185">
    <property type="entry name" value="INTEGRINA"/>
</dbReference>
<dbReference type="PANTHER" id="PTHR23221">
    <property type="entry name" value="GLYCOSYLPHOSPHATIDYLINOSITOL PHOSPHOLIPASE D"/>
    <property type="match status" value="1"/>
</dbReference>
<evidence type="ECO:0000256" key="4">
    <source>
        <dbReference type="ARBA" id="ARBA00023180"/>
    </source>
</evidence>
<accession>A0ABU2P2R9</accession>
<dbReference type="InterPro" id="IPR013519">
    <property type="entry name" value="Int_alpha_beta-p"/>
</dbReference>
<keyword evidence="4" id="KW-0325">Glycoprotein</keyword>
<sequence length="468" mass="46903">MRKRTLVLAAALTTGLLTASPAATAAPSGLSGDFNGDGYRDVAIGAFAADVGSVHGAGAVVVLYGSSSGVSAARRTVITQDSAGVPGAAEEDDRFGYSLAAGDLDRDGYSDLVVGAQYEDIGDRDGVGSTTVLWGGKSGLSGGKGLPQPSDLTEWGGFSSGVATGDFDGDGATDVTITGQSRTRLYKGPFTRTSGPASHTSLGTFGSTYEVFAGDLNRDGDAERVYPFLVDGDPGGDIAFHGWTGTKYAATDLPDADGEQGTIADVNGDGYGDLVLGDYQDPRPEKPGGHKGGRITVWYGGPSGPDPAQKPTVIHQDTAGVPGAGETGDLFGSALSAGDVNGDGYADIAVGAWGEDIGSVEDAGSVTLLFGSAGGLTGTGAKSWSQDTAGVPGSNETMDAFGMTVRLVDLDKNGKADLVTGAGYENGYGAVTVLRGSASGLTTSGSLFVSARDVSLKGGAAFAWAIAQ</sequence>
<gene>
    <name evidence="6" type="ORF">RM641_00640</name>
</gene>
<name>A0ABU2P2R9_9ACTN</name>
<keyword evidence="1 5" id="KW-0732">Signal</keyword>
<dbReference type="Pfam" id="PF01839">
    <property type="entry name" value="FG-GAP"/>
    <property type="match status" value="4"/>
</dbReference>
<evidence type="ECO:0000256" key="5">
    <source>
        <dbReference type="SAM" id="SignalP"/>
    </source>
</evidence>
<keyword evidence="3" id="KW-0378">Hydrolase</keyword>
<proteinExistence type="predicted"/>
<dbReference type="EMBL" id="JAVREU010000001">
    <property type="protein sequence ID" value="MDT0385939.1"/>
    <property type="molecule type" value="Genomic_DNA"/>
</dbReference>
<dbReference type="RefSeq" id="WP_311678094.1">
    <property type="nucleotide sequence ID" value="NZ_JAVREU010000001.1"/>
</dbReference>
<dbReference type="PROSITE" id="PS51470">
    <property type="entry name" value="FG_GAP"/>
    <property type="match status" value="3"/>
</dbReference>
<protein>
    <submittedName>
        <fullName evidence="6">FG-GAP-like repeat-containing protein</fullName>
    </submittedName>
</protein>
<dbReference type="InterPro" id="IPR028994">
    <property type="entry name" value="Integrin_alpha_N"/>
</dbReference>
<organism evidence="6 7">
    <name type="scientific">Streptomyces dubilierae</name>
    <dbReference type="NCBI Taxonomy" id="3075533"/>
    <lineage>
        <taxon>Bacteria</taxon>
        <taxon>Bacillati</taxon>
        <taxon>Actinomycetota</taxon>
        <taxon>Actinomycetes</taxon>
        <taxon>Kitasatosporales</taxon>
        <taxon>Streptomycetaceae</taxon>
        <taxon>Streptomyces</taxon>
    </lineage>
</organism>
<dbReference type="Proteomes" id="UP001183586">
    <property type="component" value="Unassembled WGS sequence"/>
</dbReference>
<dbReference type="SUPFAM" id="SSF69318">
    <property type="entry name" value="Integrin alpha N-terminal domain"/>
    <property type="match status" value="2"/>
</dbReference>
<dbReference type="Pfam" id="PF13517">
    <property type="entry name" value="FG-GAP_3"/>
    <property type="match status" value="1"/>
</dbReference>
<dbReference type="Gene3D" id="2.130.10.130">
    <property type="entry name" value="Integrin alpha, N-terminal"/>
    <property type="match status" value="3"/>
</dbReference>
<dbReference type="InterPro" id="IPR000413">
    <property type="entry name" value="Integrin_alpha"/>
</dbReference>
<evidence type="ECO:0000313" key="6">
    <source>
        <dbReference type="EMBL" id="MDT0385939.1"/>
    </source>
</evidence>
<reference evidence="7" key="1">
    <citation type="submission" date="2023-07" db="EMBL/GenBank/DDBJ databases">
        <title>30 novel species of actinomycetes from the DSMZ collection.</title>
        <authorList>
            <person name="Nouioui I."/>
        </authorList>
    </citation>
    <scope>NUCLEOTIDE SEQUENCE [LARGE SCALE GENOMIC DNA]</scope>
    <source>
        <strain evidence="7">DSM 41921</strain>
    </source>
</reference>
<dbReference type="SMART" id="SM00191">
    <property type="entry name" value="Int_alpha"/>
    <property type="match status" value="6"/>
</dbReference>
<feature type="signal peptide" evidence="5">
    <location>
        <begin position="1"/>
        <end position="25"/>
    </location>
</feature>
<feature type="chain" id="PRO_5047218994" evidence="5">
    <location>
        <begin position="26"/>
        <end position="468"/>
    </location>
</feature>